<dbReference type="Proteomes" id="UP001189429">
    <property type="component" value="Unassembled WGS sequence"/>
</dbReference>
<evidence type="ECO:0000313" key="2">
    <source>
        <dbReference type="EMBL" id="CAK0822812.1"/>
    </source>
</evidence>
<keyword evidence="3" id="KW-1185">Reference proteome</keyword>
<evidence type="ECO:0000313" key="3">
    <source>
        <dbReference type="Proteomes" id="UP001189429"/>
    </source>
</evidence>
<feature type="compositionally biased region" description="Polar residues" evidence="1">
    <location>
        <begin position="153"/>
        <end position="165"/>
    </location>
</feature>
<feature type="region of interest" description="Disordered" evidence="1">
    <location>
        <begin position="141"/>
        <end position="190"/>
    </location>
</feature>
<evidence type="ECO:0008006" key="4">
    <source>
        <dbReference type="Google" id="ProtNLM"/>
    </source>
</evidence>
<accession>A0ABN9RWL7</accession>
<gene>
    <name evidence="2" type="ORF">PCOR1329_LOCUS23730</name>
</gene>
<reference evidence="2" key="1">
    <citation type="submission" date="2023-10" db="EMBL/GenBank/DDBJ databases">
        <authorList>
            <person name="Chen Y."/>
            <person name="Shah S."/>
            <person name="Dougan E. K."/>
            <person name="Thang M."/>
            <person name="Chan C."/>
        </authorList>
    </citation>
    <scope>NUCLEOTIDE SEQUENCE [LARGE SCALE GENOMIC DNA]</scope>
</reference>
<name>A0ABN9RWL7_9DINO</name>
<sequence length="270" mass="28297">MASDGALDAVVAGAPTLGGNSRRRPVATLASGYSVFAALMAHSEVSQKEYRGSDARTLAVVDVAAGTGRPRSSASVDCQEEAIADIGAKPSRSDKWCVAYQLKDAGVGAREHETQGKIVETRGSTSQVDTVVGDEIVTNRLSEGAAHRAPLGQSPTRAGSNSRPAPSSPWMRHRPSWQGGQSPSSARPGLLDCLTTRVRPRARGVAGLLGLRGRRAPGAGAFEFRLRLAPLGGRTAAPSRGIPRTDRPLSLQSFSRQRGFAKSTCCRAEG</sequence>
<proteinExistence type="predicted"/>
<evidence type="ECO:0000256" key="1">
    <source>
        <dbReference type="SAM" id="MobiDB-lite"/>
    </source>
</evidence>
<comment type="caution">
    <text evidence="2">The sequence shown here is derived from an EMBL/GenBank/DDBJ whole genome shotgun (WGS) entry which is preliminary data.</text>
</comment>
<organism evidence="2 3">
    <name type="scientific">Prorocentrum cordatum</name>
    <dbReference type="NCBI Taxonomy" id="2364126"/>
    <lineage>
        <taxon>Eukaryota</taxon>
        <taxon>Sar</taxon>
        <taxon>Alveolata</taxon>
        <taxon>Dinophyceae</taxon>
        <taxon>Prorocentrales</taxon>
        <taxon>Prorocentraceae</taxon>
        <taxon>Prorocentrum</taxon>
    </lineage>
</organism>
<protein>
    <recommendedName>
        <fullName evidence="4">Subtilisin</fullName>
    </recommendedName>
</protein>
<dbReference type="EMBL" id="CAUYUJ010008080">
    <property type="protein sequence ID" value="CAK0822812.1"/>
    <property type="molecule type" value="Genomic_DNA"/>
</dbReference>